<evidence type="ECO:0000256" key="2">
    <source>
        <dbReference type="ARBA" id="ARBA00022741"/>
    </source>
</evidence>
<dbReference type="Proteomes" id="UP000177982">
    <property type="component" value="Unassembled WGS sequence"/>
</dbReference>
<dbReference type="InterPro" id="IPR003593">
    <property type="entry name" value="AAA+_ATPase"/>
</dbReference>
<dbReference type="GO" id="GO:0016887">
    <property type="term" value="F:ATP hydrolysis activity"/>
    <property type="evidence" value="ECO:0007669"/>
    <property type="project" value="InterPro"/>
</dbReference>
<organism evidence="5 6">
    <name type="scientific">Candidatus Sungbacteria bacterium RIFCSPLOWO2_01_FULL_47_10</name>
    <dbReference type="NCBI Taxonomy" id="1802276"/>
    <lineage>
        <taxon>Bacteria</taxon>
        <taxon>Candidatus Sungiibacteriota</taxon>
    </lineage>
</organism>
<dbReference type="InterPro" id="IPR003439">
    <property type="entry name" value="ABC_transporter-like_ATP-bd"/>
</dbReference>
<proteinExistence type="predicted"/>
<dbReference type="GO" id="GO:0022857">
    <property type="term" value="F:transmembrane transporter activity"/>
    <property type="evidence" value="ECO:0007669"/>
    <property type="project" value="TreeGrafter"/>
</dbReference>
<accession>A0A1G2KZA4</accession>
<name>A0A1G2KZA4_9BACT</name>
<evidence type="ECO:0000256" key="3">
    <source>
        <dbReference type="ARBA" id="ARBA00022840"/>
    </source>
</evidence>
<dbReference type="SUPFAM" id="SSF52540">
    <property type="entry name" value="P-loop containing nucleoside triphosphate hydrolases"/>
    <property type="match status" value="1"/>
</dbReference>
<dbReference type="InterPro" id="IPR017871">
    <property type="entry name" value="ABC_transporter-like_CS"/>
</dbReference>
<dbReference type="SMART" id="SM00382">
    <property type="entry name" value="AAA"/>
    <property type="match status" value="1"/>
</dbReference>
<dbReference type="EMBL" id="MHQO01000069">
    <property type="protein sequence ID" value="OHA04773.1"/>
    <property type="molecule type" value="Genomic_DNA"/>
</dbReference>
<reference evidence="5 6" key="1">
    <citation type="journal article" date="2016" name="Nat. Commun.">
        <title>Thousands of microbial genomes shed light on interconnected biogeochemical processes in an aquifer system.</title>
        <authorList>
            <person name="Anantharaman K."/>
            <person name="Brown C.T."/>
            <person name="Hug L.A."/>
            <person name="Sharon I."/>
            <person name="Castelle C.J."/>
            <person name="Probst A.J."/>
            <person name="Thomas B.C."/>
            <person name="Singh A."/>
            <person name="Wilkins M.J."/>
            <person name="Karaoz U."/>
            <person name="Brodie E.L."/>
            <person name="Williams K.H."/>
            <person name="Hubbard S.S."/>
            <person name="Banfield J.F."/>
        </authorList>
    </citation>
    <scope>NUCLEOTIDE SEQUENCE [LARGE SCALE GENOMIC DNA]</scope>
</reference>
<dbReference type="GO" id="GO:0005524">
    <property type="term" value="F:ATP binding"/>
    <property type="evidence" value="ECO:0007669"/>
    <property type="project" value="UniProtKB-KW"/>
</dbReference>
<sequence>MDMIECSHIFKIYKSGDIETHALKNISFTISEGEFVAIMGPSGSGKSTLMHILGCLDTPTSGHYCLDGKDVSALSDDMLADIRMQKIGFVFQSFNLLPRTTVLRNVMLPLIYAGRPKQERENEARRALRDSAFPEDFWNHHSNQLSGGMMQRVAIARALVNNPSIVLADEPTGNLDTKTGEIVLDSFQRLHRDQGHTIILITHEQYVAEHGERIIHIRDGNIIKDEKVKRRRAANNHVSN</sequence>
<protein>
    <recommendedName>
        <fullName evidence="4">ABC transporter domain-containing protein</fullName>
    </recommendedName>
</protein>
<dbReference type="PANTHER" id="PTHR24220">
    <property type="entry name" value="IMPORT ATP-BINDING PROTEIN"/>
    <property type="match status" value="1"/>
</dbReference>
<evidence type="ECO:0000256" key="1">
    <source>
        <dbReference type="ARBA" id="ARBA00022448"/>
    </source>
</evidence>
<dbReference type="FunFam" id="3.40.50.300:FF:000032">
    <property type="entry name" value="Export ABC transporter ATP-binding protein"/>
    <property type="match status" value="1"/>
</dbReference>
<dbReference type="InterPro" id="IPR015854">
    <property type="entry name" value="ABC_transpr_LolD-like"/>
</dbReference>
<feature type="domain" description="ABC transporter" evidence="4">
    <location>
        <begin position="4"/>
        <end position="240"/>
    </location>
</feature>
<keyword evidence="2" id="KW-0547">Nucleotide-binding</keyword>
<dbReference type="AlphaFoldDB" id="A0A1G2KZA4"/>
<keyword evidence="1" id="KW-0813">Transport</keyword>
<dbReference type="InterPro" id="IPR027417">
    <property type="entry name" value="P-loop_NTPase"/>
</dbReference>
<dbReference type="PROSITE" id="PS00211">
    <property type="entry name" value="ABC_TRANSPORTER_1"/>
    <property type="match status" value="1"/>
</dbReference>
<dbReference type="Pfam" id="PF00005">
    <property type="entry name" value="ABC_tran"/>
    <property type="match status" value="1"/>
</dbReference>
<keyword evidence="3" id="KW-0067">ATP-binding</keyword>
<dbReference type="Gene3D" id="3.40.50.300">
    <property type="entry name" value="P-loop containing nucleotide triphosphate hydrolases"/>
    <property type="match status" value="1"/>
</dbReference>
<evidence type="ECO:0000313" key="6">
    <source>
        <dbReference type="Proteomes" id="UP000177982"/>
    </source>
</evidence>
<gene>
    <name evidence="5" type="ORF">A2934_03780</name>
</gene>
<dbReference type="PANTHER" id="PTHR24220:SF86">
    <property type="entry name" value="ABC TRANSPORTER ABCH.1"/>
    <property type="match status" value="1"/>
</dbReference>
<dbReference type="PROSITE" id="PS50893">
    <property type="entry name" value="ABC_TRANSPORTER_2"/>
    <property type="match status" value="1"/>
</dbReference>
<dbReference type="GO" id="GO:0005886">
    <property type="term" value="C:plasma membrane"/>
    <property type="evidence" value="ECO:0007669"/>
    <property type="project" value="TreeGrafter"/>
</dbReference>
<evidence type="ECO:0000313" key="5">
    <source>
        <dbReference type="EMBL" id="OHA04773.1"/>
    </source>
</evidence>
<dbReference type="InterPro" id="IPR017911">
    <property type="entry name" value="MacB-like_ATP-bd"/>
</dbReference>
<comment type="caution">
    <text evidence="5">The sequence shown here is derived from an EMBL/GenBank/DDBJ whole genome shotgun (WGS) entry which is preliminary data.</text>
</comment>
<dbReference type="GO" id="GO:0098796">
    <property type="term" value="C:membrane protein complex"/>
    <property type="evidence" value="ECO:0007669"/>
    <property type="project" value="UniProtKB-ARBA"/>
</dbReference>
<evidence type="ECO:0000259" key="4">
    <source>
        <dbReference type="PROSITE" id="PS50893"/>
    </source>
</evidence>
<dbReference type="CDD" id="cd03255">
    <property type="entry name" value="ABC_MJ0796_LolCDE_FtsE"/>
    <property type="match status" value="1"/>
</dbReference>